<organism evidence="1 2">
    <name type="scientific">Providencia sneebia DSM 19967</name>
    <dbReference type="NCBI Taxonomy" id="1141660"/>
    <lineage>
        <taxon>Bacteria</taxon>
        <taxon>Pseudomonadati</taxon>
        <taxon>Pseudomonadota</taxon>
        <taxon>Gammaproteobacteria</taxon>
        <taxon>Enterobacterales</taxon>
        <taxon>Morganellaceae</taxon>
        <taxon>Providencia</taxon>
    </lineage>
</organism>
<dbReference type="AlphaFoldDB" id="K8WBE7"/>
<proteinExistence type="predicted"/>
<dbReference type="HOGENOM" id="CLU_000288_36_12_6"/>
<evidence type="ECO:0008006" key="3">
    <source>
        <dbReference type="Google" id="ProtNLM"/>
    </source>
</evidence>
<dbReference type="PATRIC" id="fig|1141660.3.peg.3037"/>
<name>K8WBE7_9GAMM</name>
<dbReference type="PANTHER" id="PTHR11102:SF160">
    <property type="entry name" value="ERAD-ASSOCIATED E3 UBIQUITIN-PROTEIN LIGASE COMPONENT HRD3"/>
    <property type="match status" value="1"/>
</dbReference>
<comment type="caution">
    <text evidence="1">The sequence shown here is derived from an EMBL/GenBank/DDBJ whole genome shotgun (WGS) entry which is preliminary data.</text>
</comment>
<gene>
    <name evidence="1" type="ORF">OO7_15199</name>
</gene>
<dbReference type="InterPro" id="IPR011990">
    <property type="entry name" value="TPR-like_helical_dom_sf"/>
</dbReference>
<dbReference type="SUPFAM" id="SSF81901">
    <property type="entry name" value="HCP-like"/>
    <property type="match status" value="1"/>
</dbReference>
<dbReference type="SMART" id="SM00671">
    <property type="entry name" value="SEL1"/>
    <property type="match status" value="2"/>
</dbReference>
<protein>
    <recommendedName>
        <fullName evidence="3">Sel1 repeat family protein</fullName>
    </recommendedName>
</protein>
<accession>K8WBE7</accession>
<dbReference type="Proteomes" id="UP000010290">
    <property type="component" value="Chromosome"/>
</dbReference>
<evidence type="ECO:0000313" key="2">
    <source>
        <dbReference type="Proteomes" id="UP000010290"/>
    </source>
</evidence>
<dbReference type="Pfam" id="PF08238">
    <property type="entry name" value="Sel1"/>
    <property type="match status" value="2"/>
</dbReference>
<dbReference type="Gene3D" id="1.25.40.10">
    <property type="entry name" value="Tetratricopeptide repeat domain"/>
    <property type="match status" value="1"/>
</dbReference>
<keyword evidence="2" id="KW-1185">Reference proteome</keyword>
<dbReference type="PANTHER" id="PTHR11102">
    <property type="entry name" value="SEL-1-LIKE PROTEIN"/>
    <property type="match status" value="1"/>
</dbReference>
<sequence>MLGLMPMPLEEINQILEKAEQGDVNAQYNIGTIYDVGEGIPKDTAKAIGWYQKAAEQGHAKAQYMLGIMYESGDCLPYDAAKAVEWFKKAAKNGDQDALFHLNHIDQENTKNSKL</sequence>
<dbReference type="EMBL" id="AKKN01000013">
    <property type="protein sequence ID" value="EKT53570.1"/>
    <property type="molecule type" value="Genomic_DNA"/>
</dbReference>
<dbReference type="InterPro" id="IPR050767">
    <property type="entry name" value="Sel1_AlgK"/>
</dbReference>
<reference evidence="1 2" key="1">
    <citation type="journal article" date="2012" name="BMC Genomics">
        <title>Comparative genomics of bacteria in the genus Providencia isolated from wild Drosophila melanogaster.</title>
        <authorList>
            <person name="Galac M.R."/>
            <person name="Lazzaro B.P."/>
        </authorList>
    </citation>
    <scope>NUCLEOTIDE SEQUENCE [LARGE SCALE GENOMIC DNA]</scope>
    <source>
        <strain evidence="1 2">DSM 19967</strain>
    </source>
</reference>
<dbReference type="InterPro" id="IPR006597">
    <property type="entry name" value="Sel1-like"/>
</dbReference>
<evidence type="ECO:0000313" key="1">
    <source>
        <dbReference type="EMBL" id="EKT53570.1"/>
    </source>
</evidence>